<name>A0A922NGY1_9PLEO</name>
<evidence type="ECO:0000256" key="1">
    <source>
        <dbReference type="SAM" id="MobiDB-lite"/>
    </source>
</evidence>
<evidence type="ECO:0000313" key="3">
    <source>
        <dbReference type="Proteomes" id="UP000249757"/>
    </source>
</evidence>
<feature type="region of interest" description="Disordered" evidence="1">
    <location>
        <begin position="1"/>
        <end position="48"/>
    </location>
</feature>
<dbReference type="Proteomes" id="UP000249757">
    <property type="component" value="Unassembled WGS sequence"/>
</dbReference>
<keyword evidence="3" id="KW-1185">Reference proteome</keyword>
<reference evidence="3" key="1">
    <citation type="journal article" date="2022" name="Microb. Genom.">
        <title>A global pangenome for the wheat fungal pathogen Pyrenophora tritici-repentis and prediction of effector protein structural homology.</title>
        <authorList>
            <person name="Moolhuijzen P.M."/>
            <person name="See P.T."/>
            <person name="Shi G."/>
            <person name="Powell H.R."/>
            <person name="Cockram J."/>
            <person name="Jorgensen L.N."/>
            <person name="Benslimane H."/>
            <person name="Strelkov S.E."/>
            <person name="Turner J."/>
            <person name="Liu Z."/>
            <person name="Moffat C.S."/>
        </authorList>
    </citation>
    <scope>NUCLEOTIDE SEQUENCE [LARGE SCALE GENOMIC DNA]</scope>
</reference>
<sequence length="244" mass="27166">MSDSSQRFKTQESWAGGDGRRDGSSWPWDGSWMNGRHGQGEGESRLASDDAPKLKLKLRLTPLLPAFCFCARHRRRGPSALTGRSNPARAELRRGYQEIICTVRWKTRNSREQERYKASHISPSSYRLVTRILPATCTTLLPQLSAAHANIYLRTRWSPQALEPQRLPAYLVIATAQLLTIRAITTCMCRAAAGLKSVSALTVMHARTCIASASPPIAHTPAHATLDILQLLQHPRLELADDYS</sequence>
<gene>
    <name evidence="2" type="ORF">Ptr86124_005778</name>
</gene>
<dbReference type="EMBL" id="NRDI02000006">
    <property type="protein sequence ID" value="KAI1515777.1"/>
    <property type="molecule type" value="Genomic_DNA"/>
</dbReference>
<dbReference type="AlphaFoldDB" id="A0A922NGY1"/>
<accession>A0A922NGY1</accession>
<protein>
    <submittedName>
        <fullName evidence="2">Uncharacterized protein</fullName>
    </submittedName>
</protein>
<organism evidence="2 3">
    <name type="scientific">Pyrenophora tritici-repentis</name>
    <dbReference type="NCBI Taxonomy" id="45151"/>
    <lineage>
        <taxon>Eukaryota</taxon>
        <taxon>Fungi</taxon>
        <taxon>Dikarya</taxon>
        <taxon>Ascomycota</taxon>
        <taxon>Pezizomycotina</taxon>
        <taxon>Dothideomycetes</taxon>
        <taxon>Pleosporomycetidae</taxon>
        <taxon>Pleosporales</taxon>
        <taxon>Pleosporineae</taxon>
        <taxon>Pleosporaceae</taxon>
        <taxon>Pyrenophora</taxon>
    </lineage>
</organism>
<proteinExistence type="predicted"/>
<evidence type="ECO:0000313" key="2">
    <source>
        <dbReference type="EMBL" id="KAI1515777.1"/>
    </source>
</evidence>
<feature type="compositionally biased region" description="Polar residues" evidence="1">
    <location>
        <begin position="1"/>
        <end position="13"/>
    </location>
</feature>
<comment type="caution">
    <text evidence="2">The sequence shown here is derived from an EMBL/GenBank/DDBJ whole genome shotgun (WGS) entry which is preliminary data.</text>
</comment>
<feature type="compositionally biased region" description="Basic and acidic residues" evidence="1">
    <location>
        <begin position="38"/>
        <end position="48"/>
    </location>
</feature>